<proteinExistence type="predicted"/>
<organism evidence="1 2">
    <name type="scientific">Ramlibacter albus</name>
    <dbReference type="NCBI Taxonomy" id="2079448"/>
    <lineage>
        <taxon>Bacteria</taxon>
        <taxon>Pseudomonadati</taxon>
        <taxon>Pseudomonadota</taxon>
        <taxon>Betaproteobacteria</taxon>
        <taxon>Burkholderiales</taxon>
        <taxon>Comamonadaceae</taxon>
        <taxon>Ramlibacter</taxon>
    </lineage>
</organism>
<dbReference type="RefSeq" id="WP_187080792.1">
    <property type="nucleotide sequence ID" value="NZ_JACORU010000002.1"/>
</dbReference>
<dbReference type="Proteomes" id="UP000596827">
    <property type="component" value="Unassembled WGS sequence"/>
</dbReference>
<reference evidence="1" key="1">
    <citation type="submission" date="2020-08" db="EMBL/GenBank/DDBJ databases">
        <title>Ramlibacter sp. GTP1 16S ribosomal RNA gene genome sequencing and assembly.</title>
        <authorList>
            <person name="Kang M."/>
        </authorList>
    </citation>
    <scope>NUCLEOTIDE SEQUENCE</scope>
    <source>
        <strain evidence="1">GTP1</strain>
    </source>
</reference>
<evidence type="ECO:0008006" key="3">
    <source>
        <dbReference type="Google" id="ProtNLM"/>
    </source>
</evidence>
<dbReference type="EMBL" id="JACORU010000002">
    <property type="protein sequence ID" value="MBC5764315.1"/>
    <property type="molecule type" value="Genomic_DNA"/>
</dbReference>
<name>A0A923S1I4_9BURK</name>
<evidence type="ECO:0000313" key="1">
    <source>
        <dbReference type="EMBL" id="MBC5764315.1"/>
    </source>
</evidence>
<sequence length="104" mass="11312">MATGRNPPRFVPTLTEVVHAPPAATPAPLGVQGMTEEQWVHRIMQRVDQTLDRRLREAVAAVIVDQTRNLAPLLRAEVESVVREAVADALAGEMNAASLRSPKP</sequence>
<comment type="caution">
    <text evidence="1">The sequence shown here is derived from an EMBL/GenBank/DDBJ whole genome shotgun (WGS) entry which is preliminary data.</text>
</comment>
<accession>A0A923S1I4</accession>
<protein>
    <recommendedName>
        <fullName evidence="3">DUF2486 family protein</fullName>
    </recommendedName>
</protein>
<keyword evidence="2" id="KW-1185">Reference proteome</keyword>
<gene>
    <name evidence="1" type="ORF">H8R02_07635</name>
</gene>
<dbReference type="AlphaFoldDB" id="A0A923S1I4"/>
<evidence type="ECO:0000313" key="2">
    <source>
        <dbReference type="Proteomes" id="UP000596827"/>
    </source>
</evidence>